<dbReference type="InterPro" id="IPR007290">
    <property type="entry name" value="Arv1"/>
</dbReference>
<evidence type="ECO:0000256" key="4">
    <source>
        <dbReference type="ARBA" id="ARBA00022692"/>
    </source>
</evidence>
<dbReference type="Pfam" id="PF04161">
    <property type="entry name" value="Arv1"/>
    <property type="match status" value="1"/>
</dbReference>
<sequence length="85" mass="10014">MVLISRFACKGIVDKYIEYDPVIVMIDLVLMSKEAQRHILYNTDFKTFWKLFIILVMLETYAVWRSDSLFSIAVNTICDIKKTFP</sequence>
<evidence type="ECO:0000256" key="6">
    <source>
        <dbReference type="ARBA" id="ARBA00022989"/>
    </source>
</evidence>
<evidence type="ECO:0000256" key="8">
    <source>
        <dbReference type="ARBA" id="ARBA00023098"/>
    </source>
</evidence>
<keyword evidence="4" id="KW-0812">Transmembrane</keyword>
<dbReference type="GO" id="GO:0016125">
    <property type="term" value="P:sterol metabolic process"/>
    <property type="evidence" value="ECO:0007669"/>
    <property type="project" value="UniProtKB-UniRule"/>
</dbReference>
<keyword evidence="12" id="KW-1185">Reference proteome</keyword>
<keyword evidence="6" id="KW-1133">Transmembrane helix</keyword>
<evidence type="ECO:0000256" key="10">
    <source>
        <dbReference type="RuleBase" id="RU368065"/>
    </source>
</evidence>
<dbReference type="GO" id="GO:0097036">
    <property type="term" value="P:regulation of plasma membrane sterol distribution"/>
    <property type="evidence" value="ECO:0007669"/>
    <property type="project" value="UniProtKB-UniRule"/>
</dbReference>
<keyword evidence="5 10" id="KW-0256">Endoplasmic reticulum</keyword>
<accession>A0A8S3XU55</accession>
<comment type="function">
    <text evidence="10">Mediator of sterol homeostasis involved in sterol uptake, trafficking and distribution into membranes.</text>
</comment>
<reference evidence="11" key="1">
    <citation type="submission" date="2021-04" db="EMBL/GenBank/DDBJ databases">
        <authorList>
            <person name="Tunstrom K."/>
        </authorList>
    </citation>
    <scope>NUCLEOTIDE SEQUENCE</scope>
</reference>
<proteinExistence type="inferred from homology"/>
<protein>
    <recommendedName>
        <fullName evidence="10">Protein ARV</fullName>
    </recommendedName>
</protein>
<comment type="similarity">
    <text evidence="2 10">Belongs to the ARV1 family.</text>
</comment>
<comment type="caution">
    <text evidence="11">The sequence shown here is derived from an EMBL/GenBank/DDBJ whole genome shotgun (WGS) entry which is preliminary data.</text>
</comment>
<dbReference type="EMBL" id="CAJQZP010001358">
    <property type="protein sequence ID" value="CAG5041102.1"/>
    <property type="molecule type" value="Genomic_DNA"/>
</dbReference>
<keyword evidence="3 10" id="KW-0813">Transport</keyword>
<keyword evidence="7 10" id="KW-0445">Lipid transport</keyword>
<evidence type="ECO:0000256" key="1">
    <source>
        <dbReference type="ARBA" id="ARBA00004477"/>
    </source>
</evidence>
<dbReference type="AlphaFoldDB" id="A0A8S3XU55"/>
<dbReference type="PANTHER" id="PTHR14467:SF0">
    <property type="entry name" value="PROTEIN ARV1"/>
    <property type="match status" value="1"/>
</dbReference>
<dbReference type="GO" id="GO:0006665">
    <property type="term" value="P:sphingolipid metabolic process"/>
    <property type="evidence" value="ECO:0007669"/>
    <property type="project" value="TreeGrafter"/>
</dbReference>
<gene>
    <name evidence="11" type="ORF">PAPOLLO_LOCUS22033</name>
</gene>
<organism evidence="11 12">
    <name type="scientific">Parnassius apollo</name>
    <name type="common">Apollo butterfly</name>
    <name type="synonym">Papilio apollo</name>
    <dbReference type="NCBI Taxonomy" id="110799"/>
    <lineage>
        <taxon>Eukaryota</taxon>
        <taxon>Metazoa</taxon>
        <taxon>Ecdysozoa</taxon>
        <taxon>Arthropoda</taxon>
        <taxon>Hexapoda</taxon>
        <taxon>Insecta</taxon>
        <taxon>Pterygota</taxon>
        <taxon>Neoptera</taxon>
        <taxon>Endopterygota</taxon>
        <taxon>Lepidoptera</taxon>
        <taxon>Glossata</taxon>
        <taxon>Ditrysia</taxon>
        <taxon>Papilionoidea</taxon>
        <taxon>Papilionidae</taxon>
        <taxon>Parnassiinae</taxon>
        <taxon>Parnassini</taxon>
        <taxon>Parnassius</taxon>
        <taxon>Parnassius</taxon>
    </lineage>
</organism>
<keyword evidence="8 10" id="KW-0443">Lipid metabolism</keyword>
<dbReference type="GO" id="GO:0032541">
    <property type="term" value="C:cortical endoplasmic reticulum"/>
    <property type="evidence" value="ECO:0007669"/>
    <property type="project" value="TreeGrafter"/>
</dbReference>
<evidence type="ECO:0000256" key="9">
    <source>
        <dbReference type="ARBA" id="ARBA00023136"/>
    </source>
</evidence>
<evidence type="ECO:0000313" key="12">
    <source>
        <dbReference type="Proteomes" id="UP000691718"/>
    </source>
</evidence>
<name>A0A8S3XU55_PARAO</name>
<dbReference type="Proteomes" id="UP000691718">
    <property type="component" value="Unassembled WGS sequence"/>
</dbReference>
<dbReference type="GO" id="GO:0032366">
    <property type="term" value="P:intracellular sterol transport"/>
    <property type="evidence" value="ECO:0007669"/>
    <property type="project" value="UniProtKB-UniRule"/>
</dbReference>
<evidence type="ECO:0000256" key="2">
    <source>
        <dbReference type="ARBA" id="ARBA00009187"/>
    </source>
</evidence>
<evidence type="ECO:0000313" key="11">
    <source>
        <dbReference type="EMBL" id="CAG5041102.1"/>
    </source>
</evidence>
<evidence type="ECO:0000256" key="3">
    <source>
        <dbReference type="ARBA" id="ARBA00022448"/>
    </source>
</evidence>
<evidence type="ECO:0000256" key="5">
    <source>
        <dbReference type="ARBA" id="ARBA00022824"/>
    </source>
</evidence>
<dbReference type="GO" id="GO:0005794">
    <property type="term" value="C:Golgi apparatus"/>
    <property type="evidence" value="ECO:0007669"/>
    <property type="project" value="TreeGrafter"/>
</dbReference>
<comment type="subcellular location">
    <subcellularLocation>
        <location evidence="1 10">Endoplasmic reticulum membrane</location>
        <topology evidence="1 10">Multi-pass membrane protein</topology>
    </subcellularLocation>
</comment>
<keyword evidence="9" id="KW-0472">Membrane</keyword>
<dbReference type="GO" id="GO:0005789">
    <property type="term" value="C:endoplasmic reticulum membrane"/>
    <property type="evidence" value="ECO:0007669"/>
    <property type="project" value="UniProtKB-SubCell"/>
</dbReference>
<evidence type="ECO:0000256" key="7">
    <source>
        <dbReference type="ARBA" id="ARBA00023055"/>
    </source>
</evidence>
<dbReference type="PANTHER" id="PTHR14467">
    <property type="entry name" value="ARV1"/>
    <property type="match status" value="1"/>
</dbReference>
<dbReference type="OrthoDB" id="2192830at2759"/>